<dbReference type="GO" id="GO:0004519">
    <property type="term" value="F:endonuclease activity"/>
    <property type="evidence" value="ECO:0007669"/>
    <property type="project" value="UniProtKB-KW"/>
</dbReference>
<keyword evidence="1" id="KW-0378">Hydrolase</keyword>
<evidence type="ECO:0000313" key="2">
    <source>
        <dbReference type="Proteomes" id="UP000310168"/>
    </source>
</evidence>
<dbReference type="EMBL" id="SJDU01000141">
    <property type="protein sequence ID" value="TKZ35200.1"/>
    <property type="molecule type" value="Genomic_DNA"/>
</dbReference>
<gene>
    <name evidence="1" type="ORF">EZH24_06520</name>
</gene>
<evidence type="ECO:0000313" key="1">
    <source>
        <dbReference type="EMBL" id="TKZ35200.1"/>
    </source>
</evidence>
<organism evidence="1 2">
    <name type="scientific">Brachyspira catarrhinii</name>
    <dbReference type="NCBI Taxonomy" id="2528966"/>
    <lineage>
        <taxon>Bacteria</taxon>
        <taxon>Pseudomonadati</taxon>
        <taxon>Spirochaetota</taxon>
        <taxon>Spirochaetia</taxon>
        <taxon>Brachyspirales</taxon>
        <taxon>Brachyspiraceae</taxon>
        <taxon>Brachyspira</taxon>
    </lineage>
</organism>
<proteinExistence type="predicted"/>
<dbReference type="RefSeq" id="WP_137998324.1">
    <property type="nucleotide sequence ID" value="NZ_SJDU01000141.1"/>
</dbReference>
<dbReference type="Proteomes" id="UP000310168">
    <property type="component" value="Unassembled WGS sequence"/>
</dbReference>
<sequence>MNKILQEIIKIDTSKDCLNFIVERIKSNNYRGIQISQHNRYTKKEILTILDEIYKLVGENLMQIRTTDLSKRPQNVDGEEKYAELTNNISIKLSRCTQDSLRKNIFVDMHRMGLINRYNDKNKTLSPSERGIKKYISISKLGISLLKEKNIFSQNLLFTRALENLLKGFGEEILNIALELGSKMPYISKDEVLLFASFLNQKLNDKTYSRSLIVDFIKEYRRLSKYQKNSLIHKLQTYCNPDNFLGNKTQKRDFHNWLNETQQIITLLSQMSYFEYDEKRGRLFIKIGKNGIYKDNAKLKRSIIEKRKYFKEHGVVKLDGFELHHVVPLCWAKSIIEFHILDNWKNLVYINAYSHAQITHNNNANVKLKFTDDYVIFIDFENKEVKCKKYIDISYDDSKQNIMLEYNNRLLEAKENIII</sequence>
<accession>A0ABY2TQV3</accession>
<keyword evidence="2" id="KW-1185">Reference proteome</keyword>
<keyword evidence="1" id="KW-0540">Nuclease</keyword>
<keyword evidence="1" id="KW-0255">Endonuclease</keyword>
<name>A0ABY2TQV3_9SPIR</name>
<protein>
    <submittedName>
        <fullName evidence="1">Restriction endonuclease subunit R</fullName>
    </submittedName>
</protein>
<reference evidence="1 2" key="1">
    <citation type="journal article" date="2019" name="Anaerobe">
        <title>Brachyspira catarrhinii sp. nov., an anaerobic intestinal spirochaete isolated from vervet monkeys may have been misidentified as Brachyspira aalborgi in previous studies.</title>
        <authorList>
            <person name="Phillips N.D."/>
            <person name="La T."/>
            <person name="Hampson D.J."/>
        </authorList>
    </citation>
    <scope>NUCLEOTIDE SEQUENCE [LARGE SCALE GENOMIC DNA]</scope>
    <source>
        <strain evidence="1 2">Z12</strain>
    </source>
</reference>
<comment type="caution">
    <text evidence="1">The sequence shown here is derived from an EMBL/GenBank/DDBJ whole genome shotgun (WGS) entry which is preliminary data.</text>
</comment>